<proteinExistence type="predicted"/>
<dbReference type="PANTHER" id="PTHR23315">
    <property type="entry name" value="U BOX DOMAIN-CONTAINING"/>
    <property type="match status" value="1"/>
</dbReference>
<reference evidence="2" key="2">
    <citation type="submission" date="2011-02" db="EMBL/GenBank/DDBJ databases">
        <authorList>
            <person name="MacLean D."/>
        </authorList>
    </citation>
    <scope>NUCLEOTIDE SEQUENCE</scope>
</reference>
<dbReference type="Gene3D" id="1.25.10.10">
    <property type="entry name" value="Leucine-rich Repeat Variant"/>
    <property type="match status" value="5"/>
</dbReference>
<evidence type="ECO:0000256" key="1">
    <source>
        <dbReference type="SAM" id="MobiDB-lite"/>
    </source>
</evidence>
<gene>
    <name evidence="2" type="primary">AlNc14C19G2023</name>
    <name evidence="2" type="ORF">ALNC14_023860</name>
</gene>
<reference evidence="2" key="1">
    <citation type="journal article" date="2011" name="PLoS Biol.">
        <title>Gene gain and loss during evolution of obligate parasitism in the white rust pathogen of Arabidopsis thaliana.</title>
        <authorList>
            <person name="Kemen E."/>
            <person name="Gardiner A."/>
            <person name="Schultz-Larsen T."/>
            <person name="Kemen A.C."/>
            <person name="Balmuth A.L."/>
            <person name="Robert-Seilaniantz A."/>
            <person name="Bailey K."/>
            <person name="Holub E."/>
            <person name="Studholme D.J."/>
            <person name="Maclean D."/>
            <person name="Jones J.D."/>
        </authorList>
    </citation>
    <scope>NUCLEOTIDE SEQUENCE</scope>
</reference>
<dbReference type="InterPro" id="IPR016024">
    <property type="entry name" value="ARM-type_fold"/>
</dbReference>
<feature type="region of interest" description="Disordered" evidence="1">
    <location>
        <begin position="302"/>
        <end position="322"/>
    </location>
</feature>
<dbReference type="PANTHER" id="PTHR23315:SF7">
    <property type="entry name" value="U-BOX DOMAIN-CONTAINING PROTEIN 4"/>
    <property type="match status" value="1"/>
</dbReference>
<organism evidence="2">
    <name type="scientific">Albugo laibachii Nc14</name>
    <dbReference type="NCBI Taxonomy" id="890382"/>
    <lineage>
        <taxon>Eukaryota</taxon>
        <taxon>Sar</taxon>
        <taxon>Stramenopiles</taxon>
        <taxon>Oomycota</taxon>
        <taxon>Peronosporomycetes</taxon>
        <taxon>Albuginales</taxon>
        <taxon>Albuginaceae</taxon>
        <taxon>Albugo</taxon>
    </lineage>
</organism>
<dbReference type="EMBL" id="FR824064">
    <property type="protein sequence ID" value="CCA16243.1"/>
    <property type="molecule type" value="Genomic_DNA"/>
</dbReference>
<sequence>MNLSSLWQYECERVEKLVESDTQTFSTIFQVDLQSSNSELSSTPSTWPGEADSKLSRAQARFIDMCTIPRIPEHMMDSVLNSNEFMMEYADTFSDNARAVASSQAAMIDQSPIDLTEKRHKSLRCDTKSLKELDQKKIQRGRKANQDMPIVGQRRTFEMNRDIKRMDMSKAHEKKVLRLSKIKSTSSATEAKIDTQAKKEANYSVALLSNPGMIHSKSESSLNRLPLEITPQHCRTLLRSYSGDIFGTRGDYDDGMLYMSRMHKNHPEATIDQEKQPRNTKIGSVSGNSILKEAFIGRFPSTPPQTESLQHKAISKSTPNDSKTDAWIDISPEWRHVKRLQQCAIALKNWSHNPQNAEVMMRENAVESLLRLCQLSHDGSSVPLIKNDIAQQPEKDQVESSSQTLGLCVSALVNMTYVKEVRPYMISKATARVIGEIANTSRDTQVRLNCAVILCNLCAVDSLESHAQLIADGITNTLYYLLSETKMESYIPMLALYNLTCVRESFTKLDIVLNTLLNIISTEFVTTLMDGQKPHVDARCNLLVKGMCNLSNFRTMRQRLMEEGATTAVVNLTQPSLVECYCMLAYVLQNLSMLKSYRASMVAGGCLDSIKAFVRNLDRQTTSKNSFEVPKLKFFTAMTLYNLSKDRTNHSRMIKDGVVNQILPICDAGAYSAGEDHKWIATQLVFLCSAMLYNISCNKMTRLQLVESQVVLIASKLFDTQKAHASISVDTSTSSSNDRSDIDSETIQMCTFTLCNLLTVPQATAAIAHTGAINSVIEMSYTASTLQTRYLVATALGQLCYASQTQQPVAMAGAVKALMYLCYPCEEKSAHLSPKLDTTVMLDGNLSDDESAVLNSIRIQCVAAITSLTMGTESDAVIAHTGPIIHFLAQILSEKHTTEVLEKLACLCLSLLSNDDASTRVLIQEQVVSVIIRNTFNSEDTEVKAAYCHILACISRHDALGPTLLDSGILNLLSGVARLKIIKENQDQSRDKSTLQRYCSIILANLARCRPSSISILSSQERIELVMRILPILSINSYSEEIQSNIVNVVAHFSAVPDSENHLAEMGAVELLLTIAMVRSLNPATRQACLGALCNLISSKTLPTLIQQGMIDLIPQFIAFDSIECIRMVTYIVEKILIHEVDPLDLSSFFESASLRAFLVMIVRSSSSKDVNLCITHEHLLLTLVQRTGAQIETLVPNIVDAVSALSARPMEFVDDMVASYERLALVMHKIISNPTCRKAAFSELSVDILLRFVSPIDKLECIPNMLPAFTIYAAGTLSYFAADSETISKLKSEIVIPALAKVLEGMIKSLNVEEERRFRLLLNGISQVLYSLCCLYFKNAGNQDSALIEATDILPMMEKLVVIGARDSTLVALVCILTRRTVHTREFFAKDSSICQNWSGEPSECRVVSLFCNVCEAAASDLESALDSSEILCDVVFGMNAFVSLTTVQDPNFNQKQLVSKAAFKSISMLMMETQLFETRLRCVASIAALSSYEALRSGLIRFDATKLIGDQALLHVSAYNESESIVRDILTLCAITIFNLTNSSTFAADADVAPVMISQGAMLALTHISSTLGSDDEVIATICTNSLSNLSNGLSLIENGAIAALLNLALDSNNIKSTRDVKSQFSKRLRSSLTIPRPQTRLSERWKDLVQPPIYPISLNWHKRSTAYKRQCNLHITESLPPQGLLQLHKSLGEIVIDVVSRSDLLSPVREMIRNANKQQILCKLLLPQDQIPVLRFYKMDVREYELQIKGNASIQHASDTINAPAAFHIDSSPAVDEQLNVKTPLTDFKSIEVGTLADESRIEALLTNTKKSIRLRKSGQRKILERIEETQNEKQNAIRKHSICHVSRK</sequence>
<evidence type="ECO:0000313" key="2">
    <source>
        <dbReference type="EMBL" id="CCA16243.1"/>
    </source>
</evidence>
<dbReference type="HOGENOM" id="CLU_236866_0_0_1"/>
<dbReference type="SUPFAM" id="SSF48371">
    <property type="entry name" value="ARM repeat"/>
    <property type="match status" value="4"/>
</dbReference>
<dbReference type="InterPro" id="IPR011989">
    <property type="entry name" value="ARM-like"/>
</dbReference>
<protein>
    <submittedName>
        <fullName evidence="2">Uncharacterized protein AlNc14C19G2023</fullName>
    </submittedName>
</protein>
<name>F0W552_9STRA</name>
<accession>F0W552</accession>